<dbReference type="Pfam" id="PF00069">
    <property type="entry name" value="Pkinase"/>
    <property type="match status" value="1"/>
</dbReference>
<dbReference type="InterPro" id="IPR000719">
    <property type="entry name" value="Prot_kinase_dom"/>
</dbReference>
<dbReference type="SMART" id="SM00220">
    <property type="entry name" value="S_TKc"/>
    <property type="match status" value="1"/>
</dbReference>
<dbReference type="InterPro" id="IPR011009">
    <property type="entry name" value="Kinase-like_dom_sf"/>
</dbReference>
<evidence type="ECO:0000256" key="4">
    <source>
        <dbReference type="ARBA" id="ARBA00022840"/>
    </source>
</evidence>
<evidence type="ECO:0000256" key="1">
    <source>
        <dbReference type="ARBA" id="ARBA00022679"/>
    </source>
</evidence>
<dbReference type="GO" id="GO:0010506">
    <property type="term" value="P:regulation of autophagy"/>
    <property type="evidence" value="ECO:0007669"/>
    <property type="project" value="InterPro"/>
</dbReference>
<dbReference type="GO" id="GO:0000407">
    <property type="term" value="C:phagophore assembly site"/>
    <property type="evidence" value="ECO:0007669"/>
    <property type="project" value="TreeGrafter"/>
</dbReference>
<gene>
    <name evidence="6" type="primary">AlNc14C345G10845</name>
    <name evidence="6" type="ORF">ALNC14_122260</name>
</gene>
<dbReference type="InterPro" id="IPR045269">
    <property type="entry name" value="Atg1-like"/>
</dbReference>
<dbReference type="PROSITE" id="PS50011">
    <property type="entry name" value="PROTEIN_KINASE_DOM"/>
    <property type="match status" value="1"/>
</dbReference>
<dbReference type="GO" id="GO:0016020">
    <property type="term" value="C:membrane"/>
    <property type="evidence" value="ECO:0007669"/>
    <property type="project" value="TreeGrafter"/>
</dbReference>
<evidence type="ECO:0000259" key="5">
    <source>
        <dbReference type="PROSITE" id="PS50011"/>
    </source>
</evidence>
<dbReference type="GO" id="GO:0005524">
    <property type="term" value="F:ATP binding"/>
    <property type="evidence" value="ECO:0007669"/>
    <property type="project" value="UniProtKB-KW"/>
</dbReference>
<dbReference type="PANTHER" id="PTHR24348">
    <property type="entry name" value="SERINE/THREONINE-PROTEIN KINASE UNC-51-RELATED"/>
    <property type="match status" value="1"/>
</dbReference>
<evidence type="ECO:0000256" key="3">
    <source>
        <dbReference type="ARBA" id="ARBA00022777"/>
    </source>
</evidence>
<dbReference type="GO" id="GO:0000045">
    <property type="term" value="P:autophagosome assembly"/>
    <property type="evidence" value="ECO:0007669"/>
    <property type="project" value="TreeGrafter"/>
</dbReference>
<dbReference type="EMBL" id="FR824390">
    <property type="protein sequence ID" value="CCA26082.1"/>
    <property type="molecule type" value="Genomic_DNA"/>
</dbReference>
<sequence length="480" mass="53632">MSSCQIFLHSYDAFASSQSKRYVEIKIGGHLLDHKHIFVNRRFRSQFSGRKESVHCRSSRAYAFVPPKPLVYASTKIGGHELDHVPFLDRGKPSSPLLALTSCSGSSNLHKCVSISTQAAESDLTKTRFCRCSGQSHAMSSTTKKKHTLAEKSASDSSQDIIDGNDQMIKHSLKILTLAASSFRMWFLFNQRLKVSAESASIVSTSSERWRRRIATASNSSKLWQFDYIRVLGDGHCGKIFLMRRKAGNMGPLVVLKESDKLLIAENEAQLLGGIDSAHVVRVYDFFKEEIGHQTLAYMEMEYCDGGDLQQHIVKSGPLKPDFFLEIFNQICIGLQDIHKAGIVHCDLKPSNILLTTDKVVKIADFGVSKHLNQSLTYQAAGTLAFMAPEVRQFLYNSEVSFDFRADIWSLGAIGIAMITGDPEPRIAIRPVEEIAVSLTTFGFPENITRIVLGMLSKAPKSRLSRLDLVRDMCYRQARL</sequence>
<dbReference type="PANTHER" id="PTHR24348:SF22">
    <property type="entry name" value="NON-SPECIFIC SERINE_THREONINE PROTEIN KINASE"/>
    <property type="match status" value="1"/>
</dbReference>
<dbReference type="SUPFAM" id="SSF56112">
    <property type="entry name" value="Protein kinase-like (PK-like)"/>
    <property type="match status" value="1"/>
</dbReference>
<keyword evidence="3 6" id="KW-0418">Kinase</keyword>
<dbReference type="CDD" id="cd14014">
    <property type="entry name" value="STKc_PknB_like"/>
    <property type="match status" value="1"/>
</dbReference>
<evidence type="ECO:0000256" key="2">
    <source>
        <dbReference type="ARBA" id="ARBA00022741"/>
    </source>
</evidence>
<feature type="domain" description="Protein kinase" evidence="5">
    <location>
        <begin position="226"/>
        <end position="480"/>
    </location>
</feature>
<name>F0WX90_9STRA</name>
<evidence type="ECO:0000313" key="6">
    <source>
        <dbReference type="EMBL" id="CCA26082.1"/>
    </source>
</evidence>
<reference evidence="6" key="2">
    <citation type="submission" date="2011-02" db="EMBL/GenBank/DDBJ databases">
        <authorList>
            <person name="MacLean D."/>
        </authorList>
    </citation>
    <scope>NUCLEOTIDE SEQUENCE</scope>
</reference>
<dbReference type="GO" id="GO:0005776">
    <property type="term" value="C:autophagosome"/>
    <property type="evidence" value="ECO:0007669"/>
    <property type="project" value="TreeGrafter"/>
</dbReference>
<dbReference type="GO" id="GO:0004674">
    <property type="term" value="F:protein serine/threonine kinase activity"/>
    <property type="evidence" value="ECO:0007669"/>
    <property type="project" value="InterPro"/>
</dbReference>
<keyword evidence="1" id="KW-0808">Transferase</keyword>
<keyword evidence="2" id="KW-0547">Nucleotide-binding</keyword>
<organism evidence="6">
    <name type="scientific">Albugo laibachii Nc14</name>
    <dbReference type="NCBI Taxonomy" id="890382"/>
    <lineage>
        <taxon>Eukaryota</taxon>
        <taxon>Sar</taxon>
        <taxon>Stramenopiles</taxon>
        <taxon>Oomycota</taxon>
        <taxon>Peronosporomycetes</taxon>
        <taxon>Albuginales</taxon>
        <taxon>Albuginaceae</taxon>
        <taxon>Albugo</taxon>
    </lineage>
</organism>
<dbReference type="GO" id="GO:0005829">
    <property type="term" value="C:cytosol"/>
    <property type="evidence" value="ECO:0007669"/>
    <property type="project" value="TreeGrafter"/>
</dbReference>
<proteinExistence type="predicted"/>
<reference evidence="6" key="1">
    <citation type="journal article" date="2011" name="PLoS Biol.">
        <title>Gene gain and loss during evolution of obligate parasitism in the white rust pathogen of Arabidopsis thaliana.</title>
        <authorList>
            <person name="Kemen E."/>
            <person name="Gardiner A."/>
            <person name="Schultz-Larsen T."/>
            <person name="Kemen A.C."/>
            <person name="Balmuth A.L."/>
            <person name="Robert-Seilaniantz A."/>
            <person name="Bailey K."/>
            <person name="Holub E."/>
            <person name="Studholme D.J."/>
            <person name="Maclean D."/>
            <person name="Jones J.D."/>
        </authorList>
    </citation>
    <scope>NUCLEOTIDE SEQUENCE</scope>
</reference>
<dbReference type="PROSITE" id="PS00108">
    <property type="entry name" value="PROTEIN_KINASE_ST"/>
    <property type="match status" value="1"/>
</dbReference>
<dbReference type="HOGENOM" id="CLU_458925_0_0_1"/>
<accession>F0WX90</accession>
<dbReference type="Gene3D" id="1.10.510.10">
    <property type="entry name" value="Transferase(Phosphotransferase) domain 1"/>
    <property type="match status" value="1"/>
</dbReference>
<dbReference type="InterPro" id="IPR008271">
    <property type="entry name" value="Ser/Thr_kinase_AS"/>
</dbReference>
<protein>
    <submittedName>
        <fullName evidence="6">Protein kinase putative</fullName>
    </submittedName>
</protein>
<dbReference type="AlphaFoldDB" id="F0WX90"/>
<keyword evidence="4" id="KW-0067">ATP-binding</keyword>